<organism evidence="1">
    <name type="scientific">Arundo donax</name>
    <name type="common">Giant reed</name>
    <name type="synonym">Donax arundinaceus</name>
    <dbReference type="NCBI Taxonomy" id="35708"/>
    <lineage>
        <taxon>Eukaryota</taxon>
        <taxon>Viridiplantae</taxon>
        <taxon>Streptophyta</taxon>
        <taxon>Embryophyta</taxon>
        <taxon>Tracheophyta</taxon>
        <taxon>Spermatophyta</taxon>
        <taxon>Magnoliopsida</taxon>
        <taxon>Liliopsida</taxon>
        <taxon>Poales</taxon>
        <taxon>Poaceae</taxon>
        <taxon>PACMAD clade</taxon>
        <taxon>Arundinoideae</taxon>
        <taxon>Arundineae</taxon>
        <taxon>Arundo</taxon>
    </lineage>
</organism>
<reference evidence="1" key="2">
    <citation type="journal article" date="2015" name="Data Brief">
        <title>Shoot transcriptome of the giant reed, Arundo donax.</title>
        <authorList>
            <person name="Barrero R.A."/>
            <person name="Guerrero F.D."/>
            <person name="Moolhuijzen P."/>
            <person name="Goolsby J.A."/>
            <person name="Tidwell J."/>
            <person name="Bellgard S.E."/>
            <person name="Bellgard M.I."/>
        </authorList>
    </citation>
    <scope>NUCLEOTIDE SEQUENCE</scope>
    <source>
        <tissue evidence="1">Shoot tissue taken approximately 20 cm above the soil surface</tissue>
    </source>
</reference>
<evidence type="ECO:0000313" key="1">
    <source>
        <dbReference type="EMBL" id="JAD16861.1"/>
    </source>
</evidence>
<dbReference type="AlphaFoldDB" id="A0A0A8XSL3"/>
<name>A0A0A8XSL3_ARUDO</name>
<protein>
    <submittedName>
        <fullName evidence="1">Uncharacterized protein</fullName>
    </submittedName>
</protein>
<proteinExistence type="predicted"/>
<accession>A0A0A8XSL3</accession>
<dbReference type="EMBL" id="GBRH01281034">
    <property type="protein sequence ID" value="JAD16861.1"/>
    <property type="molecule type" value="Transcribed_RNA"/>
</dbReference>
<sequence>MMCLQTMTSDTWSGITSSICSYTALSVTSHQNQNYVTAAIATSPRKALNCCC</sequence>
<reference evidence="1" key="1">
    <citation type="submission" date="2014-09" db="EMBL/GenBank/DDBJ databases">
        <authorList>
            <person name="Magalhaes I.L.F."/>
            <person name="Oliveira U."/>
            <person name="Santos F.R."/>
            <person name="Vidigal T.H.D.A."/>
            <person name="Brescovit A.D."/>
            <person name="Santos A.J."/>
        </authorList>
    </citation>
    <scope>NUCLEOTIDE SEQUENCE</scope>
    <source>
        <tissue evidence="1">Shoot tissue taken approximately 20 cm above the soil surface</tissue>
    </source>
</reference>